<reference evidence="8 9" key="1">
    <citation type="submission" date="2017-08" db="EMBL/GenBank/DDBJ databases">
        <title>Acidophilic green algal genome provides insights into adaptation to an acidic environment.</title>
        <authorList>
            <person name="Hirooka S."/>
            <person name="Hirose Y."/>
            <person name="Kanesaki Y."/>
            <person name="Higuchi S."/>
            <person name="Fujiwara T."/>
            <person name="Onuma R."/>
            <person name="Era A."/>
            <person name="Ohbayashi R."/>
            <person name="Uzuka A."/>
            <person name="Nozaki H."/>
            <person name="Yoshikawa H."/>
            <person name="Miyagishima S.Y."/>
        </authorList>
    </citation>
    <scope>NUCLEOTIDE SEQUENCE [LARGE SCALE GENOMIC DNA]</scope>
    <source>
        <strain evidence="8 9">NIES-2499</strain>
    </source>
</reference>
<keyword evidence="2" id="KW-0328">Glycosyltransferase</keyword>
<dbReference type="InterPro" id="IPR044845">
    <property type="entry name" value="HPAT/SRGT1-like"/>
</dbReference>
<evidence type="ECO:0000256" key="2">
    <source>
        <dbReference type="ARBA" id="ARBA00022676"/>
    </source>
</evidence>
<evidence type="ECO:0000256" key="1">
    <source>
        <dbReference type="ARBA" id="ARBA00004167"/>
    </source>
</evidence>
<proteinExistence type="predicted"/>
<dbReference type="STRING" id="1157962.A0A250WPP7"/>
<keyword evidence="5" id="KW-1133">Transmembrane helix</keyword>
<dbReference type="OrthoDB" id="10259977at2759"/>
<comment type="caution">
    <text evidence="8">The sequence shown here is derived from an EMBL/GenBank/DDBJ whole genome shotgun (WGS) entry which is preliminary data.</text>
</comment>
<dbReference type="EMBL" id="BEGY01000001">
    <property type="protein sequence ID" value="GAX72808.1"/>
    <property type="molecule type" value="Genomic_DNA"/>
</dbReference>
<comment type="subcellular location">
    <subcellularLocation>
        <location evidence="1">Membrane</location>
        <topology evidence="1">Single-pass membrane protein</topology>
    </subcellularLocation>
</comment>
<evidence type="ECO:0000256" key="4">
    <source>
        <dbReference type="ARBA" id="ARBA00022692"/>
    </source>
</evidence>
<evidence type="ECO:0000256" key="5">
    <source>
        <dbReference type="ARBA" id="ARBA00022989"/>
    </source>
</evidence>
<organism evidence="8 9">
    <name type="scientific">Chlamydomonas eustigma</name>
    <dbReference type="NCBI Taxonomy" id="1157962"/>
    <lineage>
        <taxon>Eukaryota</taxon>
        <taxon>Viridiplantae</taxon>
        <taxon>Chlorophyta</taxon>
        <taxon>core chlorophytes</taxon>
        <taxon>Chlorophyceae</taxon>
        <taxon>CS clade</taxon>
        <taxon>Chlamydomonadales</taxon>
        <taxon>Chlamydomonadaceae</taxon>
        <taxon>Chlamydomonas</taxon>
    </lineage>
</organism>
<sequence length="423" mass="47961">MTARCSARNMSLPKQRILIAMPHPEASKPAKQGRSCPWTSGTMDVDINANPGGALTEKKDLRIYHTVTSAQGTAVHWQIRIHYYWFKKQKHKCQQQGNCEMGGFTRLLHSGKADDLMDELPTMVVDPLPSDMVEHSWYIVLNRPYAFVQWVKKAKIPEKYVLMAEPDHIMIRPIPNFMTSDAPAAFPFLLAEALICAAAFPFFYIEPAKKENQAITMKFTGQISKKQLDEIAPIGNSPTFMTLSDMEKTMPLWMNTSIAIFKDQEASKAWGWVQEMYGFTIALWLAGIKHVDLYLHMMSQPPWDMHEEMSPGKFFHIIHYTYGMDYKLTGEFTPGKFGEWRFDKRSYSGRPIPRHLGAPPEKMDNDLVRLLINSFNEATEAIPCWDKYTETGSVVTDCGEKAGGFLAIEALQKNISSSSNATA</sequence>
<keyword evidence="4" id="KW-0812">Transmembrane</keyword>
<dbReference type="InterPro" id="IPR056508">
    <property type="entry name" value="HPAT-like"/>
</dbReference>
<evidence type="ECO:0000313" key="8">
    <source>
        <dbReference type="EMBL" id="GAX72808.1"/>
    </source>
</evidence>
<keyword evidence="3" id="KW-0808">Transferase</keyword>
<evidence type="ECO:0000256" key="3">
    <source>
        <dbReference type="ARBA" id="ARBA00022679"/>
    </source>
</evidence>
<evidence type="ECO:0000259" key="7">
    <source>
        <dbReference type="Pfam" id="PF23452"/>
    </source>
</evidence>
<keyword evidence="6" id="KW-0472">Membrane</keyword>
<keyword evidence="9" id="KW-1185">Reference proteome</keyword>
<dbReference type="AlphaFoldDB" id="A0A250WPP7"/>
<protein>
    <recommendedName>
        <fullName evidence="7">Hydroxyproline O-arabinosyltransferase-like domain-containing protein</fullName>
    </recommendedName>
</protein>
<dbReference type="Pfam" id="PF23452">
    <property type="entry name" value="HPAT"/>
    <property type="match status" value="1"/>
</dbReference>
<gene>
    <name evidence="8" type="ORF">CEUSTIGMA_g263.t1</name>
</gene>
<evidence type="ECO:0000313" key="9">
    <source>
        <dbReference type="Proteomes" id="UP000232323"/>
    </source>
</evidence>
<evidence type="ECO:0000256" key="6">
    <source>
        <dbReference type="ARBA" id="ARBA00023136"/>
    </source>
</evidence>
<dbReference type="GO" id="GO:0016020">
    <property type="term" value="C:membrane"/>
    <property type="evidence" value="ECO:0007669"/>
    <property type="project" value="UniProtKB-SubCell"/>
</dbReference>
<feature type="domain" description="Hydroxyproline O-arabinosyltransferase-like" evidence="7">
    <location>
        <begin position="64"/>
        <end position="386"/>
    </location>
</feature>
<accession>A0A250WPP7</accession>
<dbReference type="GO" id="GO:0016757">
    <property type="term" value="F:glycosyltransferase activity"/>
    <property type="evidence" value="ECO:0007669"/>
    <property type="project" value="UniProtKB-KW"/>
</dbReference>
<name>A0A250WPP7_9CHLO</name>
<dbReference type="PANTHER" id="PTHR31485:SF4">
    <property type="entry name" value="HYDROXYPROLINE O-ARABINOSYLTRANSFERASE RDN1"/>
    <property type="match status" value="1"/>
</dbReference>
<dbReference type="Proteomes" id="UP000232323">
    <property type="component" value="Unassembled WGS sequence"/>
</dbReference>
<dbReference type="PANTHER" id="PTHR31485">
    <property type="entry name" value="PEPTIDYL SERINE ALPHA-GALACTOSYLTRANSFERASE"/>
    <property type="match status" value="1"/>
</dbReference>